<protein>
    <submittedName>
        <fullName evidence="2">SDR family oxidoreductase</fullName>
    </submittedName>
</protein>
<dbReference type="Pfam" id="PF13460">
    <property type="entry name" value="NAD_binding_10"/>
    <property type="match status" value="1"/>
</dbReference>
<evidence type="ECO:0000313" key="3">
    <source>
        <dbReference type="Proteomes" id="UP000683493"/>
    </source>
</evidence>
<organism evidence="2 3">
    <name type="scientific">Geomonas diazotrophica</name>
    <dbReference type="NCBI Taxonomy" id="2843197"/>
    <lineage>
        <taxon>Bacteria</taxon>
        <taxon>Pseudomonadati</taxon>
        <taxon>Thermodesulfobacteriota</taxon>
        <taxon>Desulfuromonadia</taxon>
        <taxon>Geobacterales</taxon>
        <taxon>Geobacteraceae</taxon>
        <taxon>Geomonas</taxon>
    </lineage>
</organism>
<accession>A0ABX8JIG6</accession>
<dbReference type="CDD" id="cd05269">
    <property type="entry name" value="TMR_SDR_a"/>
    <property type="match status" value="1"/>
</dbReference>
<proteinExistence type="predicted"/>
<keyword evidence="3" id="KW-1185">Reference proteome</keyword>
<dbReference type="Proteomes" id="UP000683493">
    <property type="component" value="Chromosome"/>
</dbReference>
<gene>
    <name evidence="2" type="ORF">KP005_18490</name>
</gene>
<dbReference type="PANTHER" id="PTHR47129">
    <property type="entry name" value="QUINONE OXIDOREDUCTASE 2"/>
    <property type="match status" value="1"/>
</dbReference>
<evidence type="ECO:0000313" key="2">
    <source>
        <dbReference type="EMBL" id="QWV97307.1"/>
    </source>
</evidence>
<dbReference type="InterPro" id="IPR016040">
    <property type="entry name" value="NAD(P)-bd_dom"/>
</dbReference>
<sequence length="282" mass="29299">MIVVTGATGELGRLVIAALLKKVPAAEIVAVVRNVEKAKNIAALGVQVRYGDYSQPASWDGALEGADRVLLISSSEVGKRVSQHRAVINAATRVGVKLLAYTSVLHAVTSPLGLAAEHRETEALLRASGVPFVLLRNGWYTENYTAGVPAALAHGGVYGCAGDGRISSATRADYADAAVAVLTSDDQAGRVYELAGDTAYTLTDLAAEISRQSGTAVGYVNLPQFEYKDILIKVGLPEVIADLLADSDNGAAQGALYDDSHQLSTLIGRATTPLATAVAVAL</sequence>
<reference evidence="2 3" key="1">
    <citation type="submission" date="2021-06" db="EMBL/GenBank/DDBJ databases">
        <title>Gemonas diversity in paddy soil.</title>
        <authorList>
            <person name="Liu G."/>
        </authorList>
    </citation>
    <scope>NUCLEOTIDE SEQUENCE [LARGE SCALE GENOMIC DNA]</scope>
    <source>
        <strain evidence="2 3">RG29</strain>
    </source>
</reference>
<dbReference type="InterPro" id="IPR052718">
    <property type="entry name" value="NmrA-type_oxidoreductase"/>
</dbReference>
<dbReference type="EMBL" id="CP076724">
    <property type="protein sequence ID" value="QWV97307.1"/>
    <property type="molecule type" value="Genomic_DNA"/>
</dbReference>
<feature type="domain" description="NAD(P)-binding" evidence="1">
    <location>
        <begin position="6"/>
        <end position="184"/>
    </location>
</feature>
<dbReference type="PANTHER" id="PTHR47129:SF1">
    <property type="entry name" value="NMRA-LIKE DOMAIN-CONTAINING PROTEIN"/>
    <property type="match status" value="1"/>
</dbReference>
<evidence type="ECO:0000259" key="1">
    <source>
        <dbReference type="Pfam" id="PF13460"/>
    </source>
</evidence>
<name>A0ABX8JIG6_9BACT</name>